<dbReference type="Proteomes" id="UP000603200">
    <property type="component" value="Unassembled WGS sequence"/>
</dbReference>
<accession>A0ABQ3ZMZ9</accession>
<feature type="compositionally biased region" description="Acidic residues" evidence="1">
    <location>
        <begin position="65"/>
        <end position="83"/>
    </location>
</feature>
<gene>
    <name evidence="2" type="ORF">Ahu01nite_026840</name>
</gene>
<keyword evidence="3" id="KW-1185">Reference proteome</keyword>
<evidence type="ECO:0000313" key="2">
    <source>
        <dbReference type="EMBL" id="GIE19582.1"/>
    </source>
</evidence>
<feature type="compositionally biased region" description="Polar residues" evidence="1">
    <location>
        <begin position="48"/>
        <end position="61"/>
    </location>
</feature>
<dbReference type="EMBL" id="BOMN01000031">
    <property type="protein sequence ID" value="GIE19582.1"/>
    <property type="molecule type" value="Genomic_DNA"/>
</dbReference>
<feature type="region of interest" description="Disordered" evidence="1">
    <location>
        <begin position="1"/>
        <end position="109"/>
    </location>
</feature>
<name>A0ABQ3ZMZ9_9ACTN</name>
<sequence>MATKTAPPATASAAISAMMPPISRPRRRLGAGGNGSGTAPGARESGGISYNSTGPGTSTKPETGAESEAETEGETGAETEGETGAEKGAGSEDSGPEEKMGAATKGARC</sequence>
<evidence type="ECO:0000313" key="3">
    <source>
        <dbReference type="Proteomes" id="UP000603200"/>
    </source>
</evidence>
<proteinExistence type="predicted"/>
<feature type="compositionally biased region" description="Low complexity" evidence="1">
    <location>
        <begin position="1"/>
        <end position="21"/>
    </location>
</feature>
<protein>
    <submittedName>
        <fullName evidence="2">Uncharacterized protein</fullName>
    </submittedName>
</protein>
<organism evidence="2 3">
    <name type="scientific">Winogradskya humida</name>
    <dbReference type="NCBI Taxonomy" id="113566"/>
    <lineage>
        <taxon>Bacteria</taxon>
        <taxon>Bacillati</taxon>
        <taxon>Actinomycetota</taxon>
        <taxon>Actinomycetes</taxon>
        <taxon>Micromonosporales</taxon>
        <taxon>Micromonosporaceae</taxon>
        <taxon>Winogradskya</taxon>
    </lineage>
</organism>
<comment type="caution">
    <text evidence="2">The sequence shown here is derived from an EMBL/GenBank/DDBJ whole genome shotgun (WGS) entry which is preliminary data.</text>
</comment>
<reference evidence="2 3" key="1">
    <citation type="submission" date="2021-01" db="EMBL/GenBank/DDBJ databases">
        <title>Whole genome shotgun sequence of Actinoplanes humidus NBRC 14915.</title>
        <authorList>
            <person name="Komaki H."/>
            <person name="Tamura T."/>
        </authorList>
    </citation>
    <scope>NUCLEOTIDE SEQUENCE [LARGE SCALE GENOMIC DNA]</scope>
    <source>
        <strain evidence="2 3">NBRC 14915</strain>
    </source>
</reference>
<evidence type="ECO:0000256" key="1">
    <source>
        <dbReference type="SAM" id="MobiDB-lite"/>
    </source>
</evidence>